<evidence type="ECO:0000313" key="1">
    <source>
        <dbReference type="EMBL" id="BAM99084.1"/>
    </source>
</evidence>
<name>M5ABS9_9CAUD</name>
<dbReference type="Proteomes" id="UP000011861">
    <property type="component" value="Segment"/>
</dbReference>
<organism evidence="1 2">
    <name type="scientific">Bacillus phage PM1</name>
    <dbReference type="NCBI Taxonomy" id="547228"/>
    <lineage>
        <taxon>Viruses</taxon>
        <taxon>Duplodnaviria</taxon>
        <taxon>Heunggongvirae</taxon>
        <taxon>Uroviricota</taxon>
        <taxon>Caudoviricetes</taxon>
        <taxon>Pemunavirus</taxon>
        <taxon>Pemunavirus PM1</taxon>
    </lineage>
</organism>
<reference evidence="1 2" key="1">
    <citation type="journal article" date="2013" name="Virus Genes">
        <title>Complete nucleotide sequence of Bacillus subtilis (natto) bacteriophage PM1, a phage associated with disruption of food production.</title>
        <authorList>
            <person name="Umene K."/>
            <person name="Shiraishi A."/>
        </authorList>
    </citation>
    <scope>NUCLEOTIDE SEQUENCE [LARGE SCALE GENOMIC DNA]</scope>
    <source>
        <strain evidence="1">PM1</strain>
    </source>
</reference>
<dbReference type="KEGG" id="vg:15042025"/>
<proteinExistence type="predicted"/>
<keyword evidence="2" id="KW-1185">Reference proteome</keyword>
<dbReference type="EMBL" id="AB711120">
    <property type="protein sequence ID" value="BAM99084.1"/>
    <property type="molecule type" value="Genomic_DNA"/>
</dbReference>
<dbReference type="RefSeq" id="YP_007678030.1">
    <property type="nucleotide sequence ID" value="NC_020883.1"/>
</dbReference>
<evidence type="ECO:0000313" key="2">
    <source>
        <dbReference type="Proteomes" id="UP000011861"/>
    </source>
</evidence>
<accession>M5ABS9</accession>
<sequence>MTDNKTETKQYFSMQQIADEIGITKAYLQHLLKKDEIPRESVRIGEKLPMRGWTEEQVQEIKRLFDENGSFIGSKKN</sequence>
<protein>
    <submittedName>
        <fullName evidence="1">Uncharacterized protein</fullName>
    </submittedName>
</protein>
<dbReference type="GeneID" id="15042025"/>